<name>E3QNR5_COLGM</name>
<evidence type="ECO:0000313" key="1">
    <source>
        <dbReference type="EMBL" id="EFQ32422.1"/>
    </source>
</evidence>
<accession>E3QNR5</accession>
<organism evidence="2">
    <name type="scientific">Colletotrichum graminicola (strain M1.001 / M2 / FGSC 10212)</name>
    <name type="common">Maize anthracnose fungus</name>
    <name type="synonym">Glomerella graminicola</name>
    <dbReference type="NCBI Taxonomy" id="645133"/>
    <lineage>
        <taxon>Eukaryota</taxon>
        <taxon>Fungi</taxon>
        <taxon>Dikarya</taxon>
        <taxon>Ascomycota</taxon>
        <taxon>Pezizomycotina</taxon>
        <taxon>Sordariomycetes</taxon>
        <taxon>Hypocreomycetidae</taxon>
        <taxon>Glomerellales</taxon>
        <taxon>Glomerellaceae</taxon>
        <taxon>Colletotrichum</taxon>
        <taxon>Colletotrichum graminicola species complex</taxon>
    </lineage>
</organism>
<reference evidence="2" key="1">
    <citation type="journal article" date="2012" name="Nat. Genet.">
        <title>Lifestyle transitions in plant pathogenic Colletotrichum fungi deciphered by genome and transcriptome analyses.</title>
        <authorList>
            <person name="O'Connell R.J."/>
            <person name="Thon M.R."/>
            <person name="Hacquard S."/>
            <person name="Amyotte S.G."/>
            <person name="Kleemann J."/>
            <person name="Torres M.F."/>
            <person name="Damm U."/>
            <person name="Buiate E.A."/>
            <person name="Epstein L."/>
            <person name="Alkan N."/>
            <person name="Altmueller J."/>
            <person name="Alvarado-Balderrama L."/>
            <person name="Bauser C.A."/>
            <person name="Becker C."/>
            <person name="Birren B.W."/>
            <person name="Chen Z."/>
            <person name="Choi J."/>
            <person name="Crouch J.A."/>
            <person name="Duvick J.P."/>
            <person name="Farman M.A."/>
            <person name="Gan P."/>
            <person name="Heiman D."/>
            <person name="Henrissat B."/>
            <person name="Howard R.J."/>
            <person name="Kabbage M."/>
            <person name="Koch C."/>
            <person name="Kracher B."/>
            <person name="Kubo Y."/>
            <person name="Law A.D."/>
            <person name="Lebrun M.-H."/>
            <person name="Lee Y.-H."/>
            <person name="Miyara I."/>
            <person name="Moore N."/>
            <person name="Neumann U."/>
            <person name="Nordstroem K."/>
            <person name="Panaccione D.G."/>
            <person name="Panstruga R."/>
            <person name="Place M."/>
            <person name="Proctor R.H."/>
            <person name="Prusky D."/>
            <person name="Rech G."/>
            <person name="Reinhardt R."/>
            <person name="Rollins J.A."/>
            <person name="Rounsley S."/>
            <person name="Schardl C.L."/>
            <person name="Schwartz D.C."/>
            <person name="Shenoy N."/>
            <person name="Shirasu K."/>
            <person name="Sikhakolli U.R."/>
            <person name="Stueber K."/>
            <person name="Sukno S.A."/>
            <person name="Sweigard J.A."/>
            <person name="Takano Y."/>
            <person name="Takahara H."/>
            <person name="Trail F."/>
            <person name="van der Does H.C."/>
            <person name="Voll L.M."/>
            <person name="Will I."/>
            <person name="Young S."/>
            <person name="Zeng Q."/>
            <person name="Zhang J."/>
            <person name="Zhou S."/>
            <person name="Dickman M.B."/>
            <person name="Schulze-Lefert P."/>
            <person name="Ver Loren van Themaat E."/>
            <person name="Ma L.-J."/>
            <person name="Vaillancourt L.J."/>
        </authorList>
    </citation>
    <scope>NUCLEOTIDE SEQUENCE [LARGE SCALE GENOMIC DNA]</scope>
    <source>
        <strain evidence="2">M1.001 / M2 / FGSC 10212</strain>
    </source>
</reference>
<dbReference type="GeneID" id="24413057"/>
<evidence type="ECO:0000313" key="2">
    <source>
        <dbReference type="Proteomes" id="UP000008782"/>
    </source>
</evidence>
<protein>
    <submittedName>
        <fullName evidence="1">Uncharacterized protein</fullName>
    </submittedName>
</protein>
<gene>
    <name evidence="1" type="ORF">GLRG_07692</name>
</gene>
<dbReference type="Proteomes" id="UP000008782">
    <property type="component" value="Unassembled WGS sequence"/>
</dbReference>
<dbReference type="AlphaFoldDB" id="E3QNR5"/>
<keyword evidence="2" id="KW-1185">Reference proteome</keyword>
<proteinExistence type="predicted"/>
<dbReference type="VEuPathDB" id="FungiDB:GLRG_07692"/>
<sequence length="73" mass="8014">MMFLSDVATAYRWSTRLGVDCIAPLDWNSSALPVGNVEISGPIRLLGTAGWKVGKSNLPVNVRTYHDPVSWLL</sequence>
<dbReference type="RefSeq" id="XP_008096442.1">
    <property type="nucleotide sequence ID" value="XM_008098251.1"/>
</dbReference>
<dbReference type="HOGENOM" id="CLU_2704657_0_0_1"/>
<dbReference type="EMBL" id="GG697362">
    <property type="protein sequence ID" value="EFQ32422.1"/>
    <property type="molecule type" value="Genomic_DNA"/>
</dbReference>